<organism evidence="3 5">
    <name type="scientific">Fulvivirga sedimenti</name>
    <dbReference type="NCBI Taxonomy" id="2879465"/>
    <lineage>
        <taxon>Bacteria</taxon>
        <taxon>Pseudomonadati</taxon>
        <taxon>Bacteroidota</taxon>
        <taxon>Cytophagia</taxon>
        <taxon>Cytophagales</taxon>
        <taxon>Fulvivirgaceae</taxon>
        <taxon>Fulvivirga</taxon>
    </lineage>
</organism>
<sequence>MTSEEKEIYPEEPPLFKKWKSWYILVLGNLLALILLLYFLSISFS</sequence>
<dbReference type="AlphaFoldDB" id="A0A9X1HQ54"/>
<keyword evidence="1" id="KW-0812">Transmembrane</keyword>
<feature type="transmembrane region" description="Helical" evidence="1">
    <location>
        <begin position="22"/>
        <end position="40"/>
    </location>
</feature>
<dbReference type="Proteomes" id="UP001139409">
    <property type="component" value="Unassembled WGS sequence"/>
</dbReference>
<keyword evidence="1" id="KW-0472">Membrane</keyword>
<dbReference type="RefSeq" id="WP_225697698.1">
    <property type="nucleotide sequence ID" value="NZ_JAIXNE010000002.1"/>
</dbReference>
<evidence type="ECO:0000256" key="1">
    <source>
        <dbReference type="SAM" id="Phobius"/>
    </source>
</evidence>
<comment type="caution">
    <text evidence="3">The sequence shown here is derived from an EMBL/GenBank/DDBJ whole genome shotgun (WGS) entry which is preliminary data.</text>
</comment>
<accession>A0A9X1HQ54</accession>
<gene>
    <name evidence="2" type="ORF">LDX50_06870</name>
    <name evidence="3" type="ORF">LDX50_12840</name>
    <name evidence="4" type="ORF">LDX50_18560</name>
</gene>
<evidence type="ECO:0000313" key="2">
    <source>
        <dbReference type="EMBL" id="MCA6074584.1"/>
    </source>
</evidence>
<protein>
    <submittedName>
        <fullName evidence="3">Uncharacterized protein</fullName>
    </submittedName>
</protein>
<name>A0A9X1HQ54_9BACT</name>
<keyword evidence="5" id="KW-1185">Reference proteome</keyword>
<evidence type="ECO:0000313" key="3">
    <source>
        <dbReference type="EMBL" id="MCA6075761.1"/>
    </source>
</evidence>
<dbReference type="EMBL" id="JAIXNE010000003">
    <property type="protein sequence ID" value="MCA6075761.1"/>
    <property type="molecule type" value="Genomic_DNA"/>
</dbReference>
<evidence type="ECO:0000313" key="4">
    <source>
        <dbReference type="EMBL" id="MCA6076889.1"/>
    </source>
</evidence>
<dbReference type="EMBL" id="JAIXNE010000004">
    <property type="protein sequence ID" value="MCA6076889.1"/>
    <property type="molecule type" value="Genomic_DNA"/>
</dbReference>
<reference evidence="3" key="1">
    <citation type="submission" date="2021-09" db="EMBL/GenBank/DDBJ databases">
        <title>Fulvivirga sp. isolated from coastal sediment.</title>
        <authorList>
            <person name="Yu H."/>
        </authorList>
    </citation>
    <scope>NUCLEOTIDE SEQUENCE</scope>
    <source>
        <strain evidence="3">1062</strain>
    </source>
</reference>
<evidence type="ECO:0000313" key="5">
    <source>
        <dbReference type="Proteomes" id="UP001139409"/>
    </source>
</evidence>
<dbReference type="EMBL" id="JAIXNE010000002">
    <property type="protein sequence ID" value="MCA6074584.1"/>
    <property type="molecule type" value="Genomic_DNA"/>
</dbReference>
<proteinExistence type="predicted"/>
<keyword evidence="1" id="KW-1133">Transmembrane helix</keyword>